<accession>A0A0F9K668</accession>
<reference evidence="1" key="1">
    <citation type="journal article" date="2015" name="Nature">
        <title>Complex archaea that bridge the gap between prokaryotes and eukaryotes.</title>
        <authorList>
            <person name="Spang A."/>
            <person name="Saw J.H."/>
            <person name="Jorgensen S.L."/>
            <person name="Zaremba-Niedzwiedzka K."/>
            <person name="Martijn J."/>
            <person name="Lind A.E."/>
            <person name="van Eijk R."/>
            <person name="Schleper C."/>
            <person name="Guy L."/>
            <person name="Ettema T.J."/>
        </authorList>
    </citation>
    <scope>NUCLEOTIDE SEQUENCE</scope>
</reference>
<proteinExistence type="predicted"/>
<gene>
    <name evidence="1" type="ORF">LCGC14_1741720</name>
</gene>
<evidence type="ECO:0000313" key="1">
    <source>
        <dbReference type="EMBL" id="KKM06668.1"/>
    </source>
</evidence>
<name>A0A0F9K668_9ZZZZ</name>
<dbReference type="EMBL" id="LAZR01015940">
    <property type="protein sequence ID" value="KKM06668.1"/>
    <property type="molecule type" value="Genomic_DNA"/>
</dbReference>
<organism evidence="1">
    <name type="scientific">marine sediment metagenome</name>
    <dbReference type="NCBI Taxonomy" id="412755"/>
    <lineage>
        <taxon>unclassified sequences</taxon>
        <taxon>metagenomes</taxon>
        <taxon>ecological metagenomes</taxon>
    </lineage>
</organism>
<sequence>MDTGIDFISPEFLNILFFQQKNLVIFPYVDLKHLHYLELFTVGYNIVNLDSTALHNLKEILEFENNNGYSQNPTLFLIYNIDKNKIKEIMELKDIHCIINSNENVADLVNGSRFIFFNKKNNQFINYDTLDSELKFERGLISSSKNKEILQDKIQKIKIAATRIFTELNQQGNLNSLPTILEDYDMNNWQQILQFTSSYYDINIPDISNIKNIHSRSSSKANKKNFSEEYEIILSSNKYIGKEFIQLLLDYRTRRVNPAHLEIEQFFPNNLYNYLRNHHWKDGIPEDFIEEWIQMNYSQYELNESDKLD</sequence>
<feature type="non-terminal residue" evidence="1">
    <location>
        <position position="309"/>
    </location>
</feature>
<comment type="caution">
    <text evidence="1">The sequence shown here is derived from an EMBL/GenBank/DDBJ whole genome shotgun (WGS) entry which is preliminary data.</text>
</comment>
<protein>
    <submittedName>
        <fullName evidence="1">Uncharacterized protein</fullName>
    </submittedName>
</protein>
<dbReference type="AlphaFoldDB" id="A0A0F9K668"/>